<comment type="caution">
    <text evidence="9">The sequence shown here is derived from an EMBL/GenBank/DDBJ whole genome shotgun (WGS) entry which is preliminary data.</text>
</comment>
<proteinExistence type="inferred from homology"/>
<evidence type="ECO:0000256" key="6">
    <source>
        <dbReference type="ARBA" id="ARBA00023136"/>
    </source>
</evidence>
<feature type="transmembrane region" description="Helical" evidence="7">
    <location>
        <begin position="407"/>
        <end position="425"/>
    </location>
</feature>
<dbReference type="SUPFAM" id="SSF103473">
    <property type="entry name" value="MFS general substrate transporter"/>
    <property type="match status" value="1"/>
</dbReference>
<organism evidence="9 10">
    <name type="scientific">Paraphoma chrysanthemicola</name>
    <dbReference type="NCBI Taxonomy" id="798071"/>
    <lineage>
        <taxon>Eukaryota</taxon>
        <taxon>Fungi</taxon>
        <taxon>Dikarya</taxon>
        <taxon>Ascomycota</taxon>
        <taxon>Pezizomycotina</taxon>
        <taxon>Dothideomycetes</taxon>
        <taxon>Pleosporomycetidae</taxon>
        <taxon>Pleosporales</taxon>
        <taxon>Pleosporineae</taxon>
        <taxon>Phaeosphaeriaceae</taxon>
        <taxon>Paraphoma</taxon>
    </lineage>
</organism>
<evidence type="ECO:0000256" key="4">
    <source>
        <dbReference type="ARBA" id="ARBA00022692"/>
    </source>
</evidence>
<protein>
    <submittedName>
        <fullName evidence="9">General substrate transporter</fullName>
    </submittedName>
</protein>
<gene>
    <name evidence="9" type="ORF">FB567DRAFT_77292</name>
</gene>
<keyword evidence="5 7" id="KW-1133">Transmembrane helix</keyword>
<dbReference type="Gene3D" id="1.20.1250.20">
    <property type="entry name" value="MFS general substrate transporter like domains"/>
    <property type="match status" value="1"/>
</dbReference>
<feature type="transmembrane region" description="Helical" evidence="7">
    <location>
        <begin position="91"/>
        <end position="109"/>
    </location>
</feature>
<evidence type="ECO:0000256" key="2">
    <source>
        <dbReference type="ARBA" id="ARBA00010992"/>
    </source>
</evidence>
<dbReference type="InterPro" id="IPR036259">
    <property type="entry name" value="MFS_trans_sf"/>
</dbReference>
<dbReference type="InterPro" id="IPR050360">
    <property type="entry name" value="MFS_Sugar_Transporters"/>
</dbReference>
<feature type="transmembrane region" description="Helical" evidence="7">
    <location>
        <begin position="338"/>
        <end position="360"/>
    </location>
</feature>
<evidence type="ECO:0000259" key="8">
    <source>
        <dbReference type="PROSITE" id="PS50850"/>
    </source>
</evidence>
<evidence type="ECO:0000256" key="5">
    <source>
        <dbReference type="ARBA" id="ARBA00022989"/>
    </source>
</evidence>
<name>A0A8K0R2Y6_9PLEO</name>
<comment type="subcellular location">
    <subcellularLocation>
        <location evidence="1">Membrane</location>
        <topology evidence="1">Multi-pass membrane protein</topology>
    </subcellularLocation>
</comment>
<keyword evidence="4 7" id="KW-0812">Transmembrane</keyword>
<feature type="transmembrane region" description="Helical" evidence="7">
    <location>
        <begin position="372"/>
        <end position="395"/>
    </location>
</feature>
<dbReference type="Pfam" id="PF00083">
    <property type="entry name" value="Sugar_tr"/>
    <property type="match status" value="1"/>
</dbReference>
<keyword evidence="10" id="KW-1185">Reference proteome</keyword>
<dbReference type="EMBL" id="JAGMVJ010000012">
    <property type="protein sequence ID" value="KAH7084197.1"/>
    <property type="molecule type" value="Genomic_DNA"/>
</dbReference>
<feature type="transmembrane region" description="Helical" evidence="7">
    <location>
        <begin position="60"/>
        <end position="79"/>
    </location>
</feature>
<sequence>MPSLPYTSTTDTSPTLIKLNLLLLTSYLGAISNGYISALISSLIANPTWYTSFPTLSNPTLLGLVVAAQPLGCILAFFPAPWVSDTYGRRASILFGNVLMSTGFLAQVFCKTAFQFFGMRLLVGFGSIFNTIASAALVLELAHPTQRSIAGALFNTFYFVGSMAAAWVSYGTLKVASSWSWRGPVAISLLWTLSQLVLLSMCPESPRWLVAHGRLEDAKAIMVRYYANGRTDDALVREELASMAAVVQMERQTRDVNWSALYRTPGNRKRLVLSITIGVATQWVGNGIITYYLAPVLRSIGITSVFKQQGLNGGLQIYNWVLAFGAALLTERLGRRRLFLISTGTMLVFMIMVTICSAFYSTTKSPATGYAVIVFLFLFFGGYVIGLTPIPILYVNEIWPDHLRVKGTSVFWVVQAVATCFNQYVNPIALRSIMWRYYLVYVGVLVGVPVFVFYYVPETKGLSLEEVSRIFDRDGEDDIELREFRSRRNVVEGDDVREANNLN</sequence>
<feature type="transmembrane region" description="Helical" evidence="7">
    <location>
        <begin position="271"/>
        <end position="293"/>
    </location>
</feature>
<evidence type="ECO:0000313" key="10">
    <source>
        <dbReference type="Proteomes" id="UP000813461"/>
    </source>
</evidence>
<dbReference type="InterPro" id="IPR020846">
    <property type="entry name" value="MFS_dom"/>
</dbReference>
<accession>A0A8K0R2Y6</accession>
<dbReference type="InterPro" id="IPR005828">
    <property type="entry name" value="MFS_sugar_transport-like"/>
</dbReference>
<dbReference type="FunFam" id="1.20.1250.20:FF:000134">
    <property type="entry name" value="MFS sugar transporter protein"/>
    <property type="match status" value="1"/>
</dbReference>
<dbReference type="Proteomes" id="UP000813461">
    <property type="component" value="Unassembled WGS sequence"/>
</dbReference>
<feature type="domain" description="Major facilitator superfamily (MFS) profile" evidence="8">
    <location>
        <begin position="22"/>
        <end position="460"/>
    </location>
</feature>
<feature type="transmembrane region" description="Helical" evidence="7">
    <location>
        <begin position="149"/>
        <end position="169"/>
    </location>
</feature>
<dbReference type="GO" id="GO:0016020">
    <property type="term" value="C:membrane"/>
    <property type="evidence" value="ECO:0007669"/>
    <property type="project" value="UniProtKB-SubCell"/>
</dbReference>
<dbReference type="PANTHER" id="PTHR48022">
    <property type="entry name" value="PLASTIDIC GLUCOSE TRANSPORTER 4"/>
    <property type="match status" value="1"/>
</dbReference>
<dbReference type="AlphaFoldDB" id="A0A8K0R2Y6"/>
<keyword evidence="6 7" id="KW-0472">Membrane</keyword>
<evidence type="ECO:0000313" key="9">
    <source>
        <dbReference type="EMBL" id="KAH7084197.1"/>
    </source>
</evidence>
<reference evidence="9" key="1">
    <citation type="journal article" date="2021" name="Nat. Commun.">
        <title>Genetic determinants of endophytism in the Arabidopsis root mycobiome.</title>
        <authorList>
            <person name="Mesny F."/>
            <person name="Miyauchi S."/>
            <person name="Thiergart T."/>
            <person name="Pickel B."/>
            <person name="Atanasova L."/>
            <person name="Karlsson M."/>
            <person name="Huettel B."/>
            <person name="Barry K.W."/>
            <person name="Haridas S."/>
            <person name="Chen C."/>
            <person name="Bauer D."/>
            <person name="Andreopoulos W."/>
            <person name="Pangilinan J."/>
            <person name="LaButti K."/>
            <person name="Riley R."/>
            <person name="Lipzen A."/>
            <person name="Clum A."/>
            <person name="Drula E."/>
            <person name="Henrissat B."/>
            <person name="Kohler A."/>
            <person name="Grigoriev I.V."/>
            <person name="Martin F.M."/>
            <person name="Hacquard S."/>
        </authorList>
    </citation>
    <scope>NUCLEOTIDE SEQUENCE</scope>
    <source>
        <strain evidence="9">MPI-SDFR-AT-0120</strain>
    </source>
</reference>
<feature type="transmembrane region" description="Helical" evidence="7">
    <location>
        <begin position="121"/>
        <end position="142"/>
    </location>
</feature>
<dbReference type="OrthoDB" id="6133115at2759"/>
<evidence type="ECO:0000256" key="1">
    <source>
        <dbReference type="ARBA" id="ARBA00004141"/>
    </source>
</evidence>
<evidence type="ECO:0000256" key="3">
    <source>
        <dbReference type="ARBA" id="ARBA00022448"/>
    </source>
</evidence>
<keyword evidence="3" id="KW-0813">Transport</keyword>
<dbReference type="GO" id="GO:0005351">
    <property type="term" value="F:carbohydrate:proton symporter activity"/>
    <property type="evidence" value="ECO:0007669"/>
    <property type="project" value="TreeGrafter"/>
</dbReference>
<dbReference type="PROSITE" id="PS50850">
    <property type="entry name" value="MFS"/>
    <property type="match status" value="1"/>
</dbReference>
<comment type="similarity">
    <text evidence="2">Belongs to the major facilitator superfamily. Sugar transporter (TC 2.A.1.1) family.</text>
</comment>
<feature type="transmembrane region" description="Helical" evidence="7">
    <location>
        <begin position="437"/>
        <end position="456"/>
    </location>
</feature>
<dbReference type="PANTHER" id="PTHR48022:SF52">
    <property type="entry name" value="SUGAR TRANSPORTER, PUTATIVE-RELATED"/>
    <property type="match status" value="1"/>
</dbReference>
<feature type="transmembrane region" description="Helical" evidence="7">
    <location>
        <begin position="21"/>
        <end position="40"/>
    </location>
</feature>
<evidence type="ECO:0000256" key="7">
    <source>
        <dbReference type="SAM" id="Phobius"/>
    </source>
</evidence>